<organism evidence="2">
    <name type="scientific">Tetraodon nigroviridis</name>
    <name type="common">Spotted green pufferfish</name>
    <name type="synonym">Chelonodon nigroviridis</name>
    <dbReference type="NCBI Taxonomy" id="99883"/>
    <lineage>
        <taxon>Eukaryota</taxon>
        <taxon>Metazoa</taxon>
        <taxon>Chordata</taxon>
        <taxon>Craniata</taxon>
        <taxon>Vertebrata</taxon>
        <taxon>Euteleostomi</taxon>
        <taxon>Actinopterygii</taxon>
        <taxon>Neopterygii</taxon>
        <taxon>Teleostei</taxon>
        <taxon>Neoteleostei</taxon>
        <taxon>Acanthomorphata</taxon>
        <taxon>Eupercaria</taxon>
        <taxon>Tetraodontiformes</taxon>
        <taxon>Tetradontoidea</taxon>
        <taxon>Tetraodontidae</taxon>
        <taxon>Tetraodon</taxon>
    </lineage>
</organism>
<comment type="caution">
    <text evidence="2">The sequence shown here is derived from an EMBL/GenBank/DDBJ whole genome shotgun (WGS) entry which is preliminary data.</text>
</comment>
<accession>Q4S507</accession>
<dbReference type="KEGG" id="tng:GSTEN00023943G001"/>
<protein>
    <submittedName>
        <fullName evidence="2">(spotted green pufferfish) hypothetical protein</fullName>
    </submittedName>
</protein>
<dbReference type="AlphaFoldDB" id="Q4S507"/>
<dbReference type="EMBL" id="CAAE01014737">
    <property type="protein sequence ID" value="CAG04275.1"/>
    <property type="molecule type" value="Genomic_DNA"/>
</dbReference>
<feature type="region of interest" description="Disordered" evidence="1">
    <location>
        <begin position="1"/>
        <end position="23"/>
    </location>
</feature>
<proteinExistence type="predicted"/>
<name>Q4S507_TETNG</name>
<reference evidence="2" key="1">
    <citation type="journal article" date="2004" name="Nature">
        <title>Genome duplication in the teleost fish Tetraodon nigroviridis reveals the early vertebrate proto-karyotype.</title>
        <authorList>
            <person name="Jaillon O."/>
            <person name="Aury J.-M."/>
            <person name="Brunet F."/>
            <person name="Petit J.-L."/>
            <person name="Stange-Thomann N."/>
            <person name="Mauceli E."/>
            <person name="Bouneau L."/>
            <person name="Fischer C."/>
            <person name="Ozouf-Costaz C."/>
            <person name="Bernot A."/>
            <person name="Nicaud S."/>
            <person name="Jaffe D."/>
            <person name="Fisher S."/>
            <person name="Lutfalla G."/>
            <person name="Dossat C."/>
            <person name="Segurens B."/>
            <person name="Dasilva C."/>
            <person name="Salanoubat M."/>
            <person name="Levy M."/>
            <person name="Boudet N."/>
            <person name="Castellano S."/>
            <person name="Anthouard V."/>
            <person name="Jubin C."/>
            <person name="Castelli V."/>
            <person name="Katinka M."/>
            <person name="Vacherie B."/>
            <person name="Biemont C."/>
            <person name="Skalli Z."/>
            <person name="Cattolico L."/>
            <person name="Poulain J."/>
            <person name="De Berardinis V."/>
            <person name="Cruaud C."/>
            <person name="Duprat S."/>
            <person name="Brottier P."/>
            <person name="Coutanceau J.-P."/>
            <person name="Gouzy J."/>
            <person name="Parra G."/>
            <person name="Lardier G."/>
            <person name="Chapple C."/>
            <person name="McKernan K.J."/>
            <person name="McEwan P."/>
            <person name="Bosak S."/>
            <person name="Kellis M."/>
            <person name="Volff J.-N."/>
            <person name="Guigo R."/>
            <person name="Zody M.C."/>
            <person name="Mesirov J."/>
            <person name="Lindblad-Toh K."/>
            <person name="Birren B."/>
            <person name="Nusbaum C."/>
            <person name="Kahn D."/>
            <person name="Robinson-Rechavi M."/>
            <person name="Laudet V."/>
            <person name="Schachter V."/>
            <person name="Quetier F."/>
            <person name="Saurin W."/>
            <person name="Scarpelli C."/>
            <person name="Wincker P."/>
            <person name="Lander E.S."/>
            <person name="Weissenbach J."/>
            <person name="Roest Crollius H."/>
        </authorList>
    </citation>
    <scope>NUCLEOTIDE SEQUENCE [LARGE SCALE GENOMIC DNA]</scope>
</reference>
<reference evidence="2" key="2">
    <citation type="submission" date="2004-02" db="EMBL/GenBank/DDBJ databases">
        <authorList>
            <consortium name="Genoscope"/>
            <consortium name="Whitehead Institute Centre for Genome Research"/>
        </authorList>
    </citation>
    <scope>NUCLEOTIDE SEQUENCE</scope>
</reference>
<evidence type="ECO:0000256" key="1">
    <source>
        <dbReference type="SAM" id="MobiDB-lite"/>
    </source>
</evidence>
<evidence type="ECO:0000313" key="2">
    <source>
        <dbReference type="EMBL" id="CAG04275.1"/>
    </source>
</evidence>
<gene>
    <name evidence="2" type="ORF">GSTENG00023943001</name>
</gene>
<sequence length="136" mass="14854">MATFARCSSSPMSNPLNALTDQSKLSPSEGLVYTHSPPRLPGLWPNQTVSTTPTPFNGELKDCLGLRGQCYPCKQNIPLFLCSGLVRGKWERMRSVCSGIKEGPAAAFGATKGRVSCLLLVLFLGRLRVRQRRKCA</sequence>